<gene>
    <name evidence="6" type="ORF">WR25_06944</name>
</gene>
<dbReference type="STRING" id="2018661.A0A2A2LGW3"/>
<dbReference type="PANTHER" id="PTHR46641">
    <property type="entry name" value="FMRFAMIDE RECEPTOR-RELATED"/>
    <property type="match status" value="1"/>
</dbReference>
<dbReference type="Gene3D" id="1.20.1070.10">
    <property type="entry name" value="Rhodopsin 7-helix transmembrane proteins"/>
    <property type="match status" value="1"/>
</dbReference>
<dbReference type="OrthoDB" id="10011262at2759"/>
<dbReference type="Pfam" id="PF00001">
    <property type="entry name" value="7tm_1"/>
    <property type="match status" value="1"/>
</dbReference>
<dbReference type="EMBL" id="LIAE01006765">
    <property type="protein sequence ID" value="PAV85476.1"/>
    <property type="molecule type" value="Genomic_DNA"/>
</dbReference>
<dbReference type="PRINTS" id="PR00237">
    <property type="entry name" value="GPCRRHODOPSN"/>
</dbReference>
<comment type="subcellular location">
    <subcellularLocation>
        <location evidence="1">Membrane</location>
    </subcellularLocation>
</comment>
<keyword evidence="7" id="KW-1185">Reference proteome</keyword>
<evidence type="ECO:0000256" key="3">
    <source>
        <dbReference type="ARBA" id="ARBA00022989"/>
    </source>
</evidence>
<keyword evidence="3" id="KW-1133">Transmembrane helix</keyword>
<dbReference type="SUPFAM" id="SSF81321">
    <property type="entry name" value="Family A G protein-coupled receptor-like"/>
    <property type="match status" value="1"/>
</dbReference>
<dbReference type="CDD" id="cd14978">
    <property type="entry name" value="7tmA_FMRFamide_R-like"/>
    <property type="match status" value="1"/>
</dbReference>
<dbReference type="InterPro" id="IPR052954">
    <property type="entry name" value="GPCR-Ligand_Int"/>
</dbReference>
<dbReference type="InterPro" id="IPR017452">
    <property type="entry name" value="GPCR_Rhodpsn_7TM"/>
</dbReference>
<evidence type="ECO:0000256" key="2">
    <source>
        <dbReference type="ARBA" id="ARBA00022692"/>
    </source>
</evidence>
<evidence type="ECO:0000313" key="6">
    <source>
        <dbReference type="EMBL" id="PAV85476.1"/>
    </source>
</evidence>
<dbReference type="Proteomes" id="UP000218231">
    <property type="component" value="Unassembled WGS sequence"/>
</dbReference>
<keyword evidence="4" id="KW-0472">Membrane</keyword>
<evidence type="ECO:0000256" key="1">
    <source>
        <dbReference type="ARBA" id="ARBA00004370"/>
    </source>
</evidence>
<sequence>MNETSAESLSDASSAESFLAELLKITTQATPVLLESDEEPRCLPTNASCACHTLYEPYDPLEVVVIGLVALPLFVFGLIANITSVRIFTHRLMASSPINWYLAVLSVSDTFILISSFFVLTLPRLGEFMTWWRANFISYSVSPLMFGMMNLSQTVSVCMTVGVSVHRYIGVCHPYKSVELISRKRVIWFITSLVTFSFLFNLSRFFEVKASSVCYRENIGVYLPSITLAEFRLSELYLTLYLGWTYTIIMFMIPFALLIGLNSVVLAAVRRSRRMHMISQCSGENDEFSKKGERKERQTSIMLVAIVLLFISCNVWAFLCNIMEKIEVSQHLYQHFIIICNFLVIVNASFNICIYMLFSEKYRLLLRHYMRCDWSRHGGELLISSVAG</sequence>
<evidence type="ECO:0000256" key="4">
    <source>
        <dbReference type="ARBA" id="ARBA00023136"/>
    </source>
</evidence>
<dbReference type="AlphaFoldDB" id="A0A2A2LGW3"/>
<reference evidence="6 7" key="1">
    <citation type="journal article" date="2017" name="Curr. Biol.">
        <title>Genome architecture and evolution of a unichromosomal asexual nematode.</title>
        <authorList>
            <person name="Fradin H."/>
            <person name="Zegar C."/>
            <person name="Gutwein M."/>
            <person name="Lucas J."/>
            <person name="Kovtun M."/>
            <person name="Corcoran D."/>
            <person name="Baugh L.R."/>
            <person name="Kiontke K."/>
            <person name="Gunsalus K."/>
            <person name="Fitch D.H."/>
            <person name="Piano F."/>
        </authorList>
    </citation>
    <scope>NUCLEOTIDE SEQUENCE [LARGE SCALE GENOMIC DNA]</scope>
    <source>
        <strain evidence="6">PF1309</strain>
    </source>
</reference>
<organism evidence="6 7">
    <name type="scientific">Diploscapter pachys</name>
    <dbReference type="NCBI Taxonomy" id="2018661"/>
    <lineage>
        <taxon>Eukaryota</taxon>
        <taxon>Metazoa</taxon>
        <taxon>Ecdysozoa</taxon>
        <taxon>Nematoda</taxon>
        <taxon>Chromadorea</taxon>
        <taxon>Rhabditida</taxon>
        <taxon>Rhabditina</taxon>
        <taxon>Rhabditomorpha</taxon>
        <taxon>Rhabditoidea</taxon>
        <taxon>Rhabditidae</taxon>
        <taxon>Diploscapter</taxon>
    </lineage>
</organism>
<accession>A0A2A2LGW3</accession>
<dbReference type="PANTHER" id="PTHR46641:SF1">
    <property type="entry name" value="G-PROTEIN COUPLED RECEPTORS FAMILY 1 PROFILE DOMAIN-CONTAINING PROTEIN"/>
    <property type="match status" value="1"/>
</dbReference>
<feature type="domain" description="G-protein coupled receptors family 1 profile" evidence="5">
    <location>
        <begin position="80"/>
        <end position="355"/>
    </location>
</feature>
<protein>
    <recommendedName>
        <fullName evidence="5">G-protein coupled receptors family 1 profile domain-containing protein</fullName>
    </recommendedName>
</protein>
<dbReference type="GO" id="GO:0016020">
    <property type="term" value="C:membrane"/>
    <property type="evidence" value="ECO:0007669"/>
    <property type="project" value="UniProtKB-SubCell"/>
</dbReference>
<keyword evidence="2" id="KW-0812">Transmembrane</keyword>
<dbReference type="InterPro" id="IPR000276">
    <property type="entry name" value="GPCR_Rhodpsn"/>
</dbReference>
<name>A0A2A2LGW3_9BILA</name>
<comment type="caution">
    <text evidence="6">The sequence shown here is derived from an EMBL/GenBank/DDBJ whole genome shotgun (WGS) entry which is preliminary data.</text>
</comment>
<dbReference type="PROSITE" id="PS50262">
    <property type="entry name" value="G_PROTEIN_RECEP_F1_2"/>
    <property type="match status" value="1"/>
</dbReference>
<evidence type="ECO:0000313" key="7">
    <source>
        <dbReference type="Proteomes" id="UP000218231"/>
    </source>
</evidence>
<evidence type="ECO:0000259" key="5">
    <source>
        <dbReference type="PROSITE" id="PS50262"/>
    </source>
</evidence>
<dbReference type="GO" id="GO:0004930">
    <property type="term" value="F:G protein-coupled receptor activity"/>
    <property type="evidence" value="ECO:0007669"/>
    <property type="project" value="InterPro"/>
</dbReference>
<proteinExistence type="predicted"/>